<organism evidence="1 2">
    <name type="scientific">Rhizophagus irregularis</name>
    <dbReference type="NCBI Taxonomy" id="588596"/>
    <lineage>
        <taxon>Eukaryota</taxon>
        <taxon>Fungi</taxon>
        <taxon>Fungi incertae sedis</taxon>
        <taxon>Mucoromycota</taxon>
        <taxon>Glomeromycotina</taxon>
        <taxon>Glomeromycetes</taxon>
        <taxon>Glomerales</taxon>
        <taxon>Glomeraceae</taxon>
        <taxon>Rhizophagus</taxon>
    </lineage>
</organism>
<accession>A0A2I1FNB7</accession>
<comment type="caution">
    <text evidence="1">The sequence shown here is derived from an EMBL/GenBank/DDBJ whole genome shotgun (WGS) entry which is preliminary data.</text>
</comment>
<evidence type="ECO:0000313" key="2">
    <source>
        <dbReference type="Proteomes" id="UP000232722"/>
    </source>
</evidence>
<proteinExistence type="predicted"/>
<dbReference type="AlphaFoldDB" id="A0A2I1FNB7"/>
<gene>
    <name evidence="1" type="ORF">RhiirA5_417466</name>
</gene>
<name>A0A2I1FNB7_9GLOM</name>
<reference evidence="1 2" key="2">
    <citation type="submission" date="2017-09" db="EMBL/GenBank/DDBJ databases">
        <title>Extensive intraspecific genome diversity in a model arbuscular mycorrhizal fungus.</title>
        <authorList>
            <person name="Chen E.C."/>
            <person name="Morin E."/>
            <person name="Beaudet D."/>
            <person name="Noel J."/>
            <person name="Ndikumana S."/>
            <person name="Charron P."/>
            <person name="St-Onge C."/>
            <person name="Giorgi J."/>
            <person name="Grigoriev I.V."/>
            <person name="Roux C."/>
            <person name="Martin F.M."/>
            <person name="Corradi N."/>
        </authorList>
    </citation>
    <scope>NUCLEOTIDE SEQUENCE [LARGE SCALE GENOMIC DNA]</scope>
    <source>
        <strain evidence="1 2">A5</strain>
    </source>
</reference>
<dbReference type="VEuPathDB" id="FungiDB:RhiirA1_480817"/>
<dbReference type="EMBL" id="LLXJ01000583">
    <property type="protein sequence ID" value="PKC07999.1"/>
    <property type="molecule type" value="Genomic_DNA"/>
</dbReference>
<reference evidence="1 2" key="1">
    <citation type="submission" date="2016-04" db="EMBL/GenBank/DDBJ databases">
        <title>Genome analyses suggest a sexual origin of heterokaryosis in a supposedly ancient asexual fungus.</title>
        <authorList>
            <person name="Ropars J."/>
            <person name="Sedzielewska K."/>
            <person name="Noel J."/>
            <person name="Charron P."/>
            <person name="Farinelli L."/>
            <person name="Marton T."/>
            <person name="Kruger M."/>
            <person name="Pelin A."/>
            <person name="Brachmann A."/>
            <person name="Corradi N."/>
        </authorList>
    </citation>
    <scope>NUCLEOTIDE SEQUENCE [LARGE SCALE GENOMIC DNA]</scope>
    <source>
        <strain evidence="1 2">A5</strain>
    </source>
</reference>
<dbReference type="VEuPathDB" id="FungiDB:FUN_006849"/>
<evidence type="ECO:0000313" key="1">
    <source>
        <dbReference type="EMBL" id="PKC07999.1"/>
    </source>
</evidence>
<sequence>MLIKSPNTRAYVIGLYYFCQTCLHCDTDCNYQTCKCKKEKVSINTRSKKRKFYAQIYQLNMNEKSVNLLKINKLKSNNNYYKYGTDFSKKFNYSTYTKCHAKFW</sequence>
<protein>
    <submittedName>
        <fullName evidence="1">Uncharacterized protein</fullName>
    </submittedName>
</protein>
<dbReference type="Proteomes" id="UP000232722">
    <property type="component" value="Unassembled WGS sequence"/>
</dbReference>